<sequence>MHVAYIVKRYPRYSETFIVNEILAHEAAGMKVRIYALLPPQDSHFQDIISRVKAPVSYLSAKAERASVFWDLQKKAARQLPNVWRVLANYPKASAREVTQALELALEIHKHHIQHLHAHFASTSTTVTQIAADVCQIPYSFTAHAKDIFQQDNDFELLKLKFSRSKFAITVSDYNVRYLTQQLGVDSENVFKVYNGLDLACFPFQPYTQREPLILAVGRLVEKKGFKDLIAACRILLDRGTQVRCEIIGSGELKHELQQLIEGYQVQDQVTLLGPMPQQQVKQKLTQAAMFVAPCVVGHDNNKDGLPTVLVESMALGTPCISTDVTGIPEVLDHLATGLMTSQHDPEQLANNIQCLLEDQQLSKEIALNARRHIENHFDIHANTLVLRHLFEQSCIKESL</sequence>
<dbReference type="InterPro" id="IPR050194">
    <property type="entry name" value="Glycosyltransferase_grp1"/>
</dbReference>
<dbReference type="GO" id="GO:0016757">
    <property type="term" value="F:glycosyltransferase activity"/>
    <property type="evidence" value="ECO:0007669"/>
    <property type="project" value="InterPro"/>
</dbReference>
<dbReference type="PANTHER" id="PTHR45947:SF14">
    <property type="entry name" value="SLL1723 PROTEIN"/>
    <property type="match status" value="1"/>
</dbReference>
<keyword evidence="3" id="KW-0808">Transferase</keyword>
<dbReference type="Proteomes" id="UP000006228">
    <property type="component" value="Unassembled WGS sequence"/>
</dbReference>
<gene>
    <name evidence="3" type="ORF">VISI1226_09884</name>
</gene>
<organism evidence="3 4">
    <name type="scientific">Vibrio sinaloensis DSM 21326</name>
    <dbReference type="NCBI Taxonomy" id="945550"/>
    <lineage>
        <taxon>Bacteria</taxon>
        <taxon>Pseudomonadati</taxon>
        <taxon>Pseudomonadota</taxon>
        <taxon>Gammaproteobacteria</taxon>
        <taxon>Vibrionales</taxon>
        <taxon>Vibrionaceae</taxon>
        <taxon>Vibrio</taxon>
        <taxon>Vibrio oreintalis group</taxon>
    </lineage>
</organism>
<dbReference type="AlphaFoldDB" id="E8M9C5"/>
<dbReference type="OrthoDB" id="9772485at2"/>
<dbReference type="eggNOG" id="COG0438">
    <property type="taxonomic scope" value="Bacteria"/>
</dbReference>
<name>E8M9C5_PHOS4</name>
<dbReference type="EMBL" id="AEVT01000083">
    <property type="protein sequence ID" value="EGA69481.1"/>
    <property type="molecule type" value="Genomic_DNA"/>
</dbReference>
<dbReference type="PANTHER" id="PTHR45947">
    <property type="entry name" value="SULFOQUINOVOSYL TRANSFERASE SQD2"/>
    <property type="match status" value="1"/>
</dbReference>
<evidence type="ECO:0000313" key="3">
    <source>
        <dbReference type="EMBL" id="EGA69481.1"/>
    </source>
</evidence>
<evidence type="ECO:0000313" key="4">
    <source>
        <dbReference type="Proteomes" id="UP000006228"/>
    </source>
</evidence>
<dbReference type="GeneID" id="95570175"/>
<dbReference type="Pfam" id="PF00534">
    <property type="entry name" value="Glycos_transf_1"/>
    <property type="match status" value="1"/>
</dbReference>
<dbReference type="InterPro" id="IPR001296">
    <property type="entry name" value="Glyco_trans_1"/>
</dbReference>
<evidence type="ECO:0000259" key="1">
    <source>
        <dbReference type="Pfam" id="PF00534"/>
    </source>
</evidence>
<dbReference type="InterPro" id="IPR028098">
    <property type="entry name" value="Glyco_trans_4-like_N"/>
</dbReference>
<protein>
    <submittedName>
        <fullName evidence="3">Glycosyltransferase, putative</fullName>
    </submittedName>
</protein>
<feature type="domain" description="Glycosyltransferase subfamily 4-like N-terminal" evidence="2">
    <location>
        <begin position="47"/>
        <end position="199"/>
    </location>
</feature>
<reference evidence="3 4" key="1">
    <citation type="journal article" date="2012" name="Int. J. Syst. Evol. Microbiol.">
        <title>Vibrio caribbeanicus sp. nov., isolated from the marine sponge Scleritoderma cyanea.</title>
        <authorList>
            <person name="Hoffmann M."/>
            <person name="Monday S.R."/>
            <person name="Allard M.W."/>
            <person name="Strain E.A."/>
            <person name="Whittaker P."/>
            <person name="Naum M."/>
            <person name="McCarthy P.J."/>
            <person name="Lopez J.V."/>
            <person name="Fischer M."/>
            <person name="Brown E.W."/>
        </authorList>
    </citation>
    <scope>NUCLEOTIDE SEQUENCE [LARGE SCALE GENOMIC DNA]</scope>
    <source>
        <strain evidence="4">DSMZ 21326</strain>
    </source>
</reference>
<dbReference type="RefSeq" id="WP_008078519.1">
    <property type="nucleotide sequence ID" value="NZ_AEVT01000083.1"/>
</dbReference>
<dbReference type="SUPFAM" id="SSF53756">
    <property type="entry name" value="UDP-Glycosyltransferase/glycogen phosphorylase"/>
    <property type="match status" value="1"/>
</dbReference>
<dbReference type="Pfam" id="PF13439">
    <property type="entry name" value="Glyco_transf_4"/>
    <property type="match status" value="1"/>
</dbReference>
<evidence type="ECO:0000259" key="2">
    <source>
        <dbReference type="Pfam" id="PF13439"/>
    </source>
</evidence>
<proteinExistence type="predicted"/>
<dbReference type="Gene3D" id="3.40.50.2000">
    <property type="entry name" value="Glycogen Phosphorylase B"/>
    <property type="match status" value="2"/>
</dbReference>
<accession>E8M9C5</accession>
<comment type="caution">
    <text evidence="3">The sequence shown here is derived from an EMBL/GenBank/DDBJ whole genome shotgun (WGS) entry which is preliminary data.</text>
</comment>
<feature type="domain" description="Glycosyl transferase family 1" evidence="1">
    <location>
        <begin position="209"/>
        <end position="372"/>
    </location>
</feature>